<dbReference type="InterPro" id="IPR036396">
    <property type="entry name" value="Cyt_P450_sf"/>
</dbReference>
<keyword evidence="6" id="KW-0472">Membrane</keyword>
<dbReference type="Pfam" id="PF00067">
    <property type="entry name" value="p450"/>
    <property type="match status" value="1"/>
</dbReference>
<dbReference type="SUPFAM" id="SSF48264">
    <property type="entry name" value="Cytochrome P450"/>
    <property type="match status" value="1"/>
</dbReference>
<keyword evidence="6" id="KW-1133">Transmembrane helix</keyword>
<reference evidence="7 8" key="1">
    <citation type="journal article" date="2018" name="PLoS Genet.">
        <title>Population sequencing reveals clonal diversity and ancestral inbreeding in the grapevine cultivar Chardonnay.</title>
        <authorList>
            <person name="Roach M.J."/>
            <person name="Johnson D.L."/>
            <person name="Bohlmann J."/>
            <person name="van Vuuren H.J."/>
            <person name="Jones S.J."/>
            <person name="Pretorius I.S."/>
            <person name="Schmidt S.A."/>
            <person name="Borneman A.R."/>
        </authorList>
    </citation>
    <scope>NUCLEOTIDE SEQUENCE [LARGE SCALE GENOMIC DNA]</scope>
    <source>
        <strain evidence="8">cv. Chardonnay</strain>
        <tissue evidence="7">Leaf</tissue>
    </source>
</reference>
<evidence type="ECO:0000256" key="4">
    <source>
        <dbReference type="ARBA" id="ARBA00023004"/>
    </source>
</evidence>
<sequence>MAHNRSPTPVSWWFSSASPHNLGKHGRQIWTVFTIRIGLHRAVVVSSWEMAKECSTANDQIISLELLSNSRLELLKDVRASEVVTSIKELYKLWAEKKNESGLVSVEMKQWFGDLTLNVILRMVAGKRYFSASDASENKQAQRCRRVFREFFHLLGLFAVADAIPFLGWLDWGRHEKTLKKTAIEMDSIAQEWLEEHRRRKDSGDDNSAQDFMDVMQSVLDGKNLGGYDADTINKATCLTLISGGSDTTVVSLTWALSLVLNNRDTLKKAQEELDIQVGKKRLVNEQDISKLVYLQAIVKETLRLYPPGPLGGLRQFTEDCTLVDTMSLKAPV</sequence>
<dbReference type="PANTHER" id="PTHR47947">
    <property type="entry name" value="CYTOCHROME P450 82C3-RELATED"/>
    <property type="match status" value="1"/>
</dbReference>
<proteinExistence type="predicted"/>
<organism evidence="7 8">
    <name type="scientific">Vitis vinifera</name>
    <name type="common">Grape</name>
    <dbReference type="NCBI Taxonomy" id="29760"/>
    <lineage>
        <taxon>Eukaryota</taxon>
        <taxon>Viridiplantae</taxon>
        <taxon>Streptophyta</taxon>
        <taxon>Embryophyta</taxon>
        <taxon>Tracheophyta</taxon>
        <taxon>Spermatophyta</taxon>
        <taxon>Magnoliopsida</taxon>
        <taxon>eudicotyledons</taxon>
        <taxon>Gunneridae</taxon>
        <taxon>Pentapetalae</taxon>
        <taxon>rosids</taxon>
        <taxon>Vitales</taxon>
        <taxon>Vitaceae</taxon>
        <taxon>Viteae</taxon>
        <taxon>Vitis</taxon>
    </lineage>
</organism>
<dbReference type="GO" id="GO:0005506">
    <property type="term" value="F:iron ion binding"/>
    <property type="evidence" value="ECO:0007669"/>
    <property type="project" value="InterPro"/>
</dbReference>
<gene>
    <name evidence="7" type="primary">C7D47_2</name>
    <name evidence="7" type="ORF">CK203_007782</name>
</gene>
<keyword evidence="5" id="KW-0503">Monooxygenase</keyword>
<keyword evidence="3" id="KW-0560">Oxidoreductase</keyword>
<dbReference type="EMBL" id="QGNW01000019">
    <property type="protein sequence ID" value="RVX14906.1"/>
    <property type="molecule type" value="Genomic_DNA"/>
</dbReference>
<comment type="caution">
    <text evidence="7">The sequence shown here is derived from an EMBL/GenBank/DDBJ whole genome shotgun (WGS) entry which is preliminary data.</text>
</comment>
<dbReference type="PRINTS" id="PR00385">
    <property type="entry name" value="P450"/>
</dbReference>
<keyword evidence="1" id="KW-0349">Heme</keyword>
<dbReference type="AlphaFoldDB" id="A0A438K113"/>
<dbReference type="PRINTS" id="PR00463">
    <property type="entry name" value="EP450I"/>
</dbReference>
<evidence type="ECO:0000313" key="8">
    <source>
        <dbReference type="Proteomes" id="UP000288805"/>
    </source>
</evidence>
<keyword evidence="4" id="KW-0408">Iron</keyword>
<accession>A0A438K113</accession>
<evidence type="ECO:0000256" key="3">
    <source>
        <dbReference type="ARBA" id="ARBA00023002"/>
    </source>
</evidence>
<keyword evidence="2" id="KW-0479">Metal-binding</keyword>
<dbReference type="PANTHER" id="PTHR47947:SF39">
    <property type="entry name" value="CYTOCHROME P450"/>
    <property type="match status" value="1"/>
</dbReference>
<protein>
    <submittedName>
        <fullName evidence="7">Cytochrome P450 CYP82D47</fullName>
    </submittedName>
</protein>
<dbReference type="InterPro" id="IPR001128">
    <property type="entry name" value="Cyt_P450"/>
</dbReference>
<evidence type="ECO:0000256" key="6">
    <source>
        <dbReference type="SAM" id="Phobius"/>
    </source>
</evidence>
<feature type="transmembrane region" description="Helical" evidence="6">
    <location>
        <begin position="151"/>
        <end position="170"/>
    </location>
</feature>
<dbReference type="GO" id="GO:0004497">
    <property type="term" value="F:monooxygenase activity"/>
    <property type="evidence" value="ECO:0007669"/>
    <property type="project" value="UniProtKB-KW"/>
</dbReference>
<dbReference type="InterPro" id="IPR050651">
    <property type="entry name" value="Plant_Cytochrome_P450_Monoox"/>
</dbReference>
<evidence type="ECO:0000256" key="1">
    <source>
        <dbReference type="ARBA" id="ARBA00022617"/>
    </source>
</evidence>
<dbReference type="GO" id="GO:0016705">
    <property type="term" value="F:oxidoreductase activity, acting on paired donors, with incorporation or reduction of molecular oxygen"/>
    <property type="evidence" value="ECO:0007669"/>
    <property type="project" value="InterPro"/>
</dbReference>
<name>A0A438K113_VITVI</name>
<evidence type="ECO:0000313" key="7">
    <source>
        <dbReference type="EMBL" id="RVX14906.1"/>
    </source>
</evidence>
<dbReference type="Gene3D" id="1.10.630.10">
    <property type="entry name" value="Cytochrome P450"/>
    <property type="match status" value="1"/>
</dbReference>
<dbReference type="InterPro" id="IPR002401">
    <property type="entry name" value="Cyt_P450_E_grp-I"/>
</dbReference>
<evidence type="ECO:0000256" key="5">
    <source>
        <dbReference type="ARBA" id="ARBA00023033"/>
    </source>
</evidence>
<dbReference type="GO" id="GO:0020037">
    <property type="term" value="F:heme binding"/>
    <property type="evidence" value="ECO:0007669"/>
    <property type="project" value="InterPro"/>
</dbReference>
<dbReference type="Proteomes" id="UP000288805">
    <property type="component" value="Unassembled WGS sequence"/>
</dbReference>
<keyword evidence="6" id="KW-0812">Transmembrane</keyword>
<evidence type="ECO:0000256" key="2">
    <source>
        <dbReference type="ARBA" id="ARBA00022723"/>
    </source>
</evidence>